<comment type="caution">
    <text evidence="1">The sequence shown here is derived from an EMBL/GenBank/DDBJ whole genome shotgun (WGS) entry which is preliminary data.</text>
</comment>
<dbReference type="EMBL" id="BSXS01001225">
    <property type="protein sequence ID" value="GME75498.1"/>
    <property type="molecule type" value="Genomic_DNA"/>
</dbReference>
<proteinExistence type="predicted"/>
<accession>A0ACB5SX45</accession>
<evidence type="ECO:0000313" key="2">
    <source>
        <dbReference type="Proteomes" id="UP001165064"/>
    </source>
</evidence>
<gene>
    <name evidence="1" type="ORF">Amon02_000218400</name>
</gene>
<dbReference type="Proteomes" id="UP001165064">
    <property type="component" value="Unassembled WGS sequence"/>
</dbReference>
<name>A0ACB5SX45_AMBMO</name>
<evidence type="ECO:0000313" key="1">
    <source>
        <dbReference type="EMBL" id="GME75498.1"/>
    </source>
</evidence>
<reference evidence="1" key="1">
    <citation type="submission" date="2023-04" db="EMBL/GenBank/DDBJ databases">
        <title>Ambrosiozyma monospora NBRC 10751.</title>
        <authorList>
            <person name="Ichikawa N."/>
            <person name="Sato H."/>
            <person name="Tonouchi N."/>
        </authorList>
    </citation>
    <scope>NUCLEOTIDE SEQUENCE</scope>
    <source>
        <strain evidence="1">NBRC 10751</strain>
    </source>
</reference>
<keyword evidence="2" id="KW-1185">Reference proteome</keyword>
<sequence>MFSDVTINAFGIDYKLHRIIICNCPFFNDLLCPPDYDESGIDPTVDVSDIKGGKSWQLGSDLKTNNGGGGGGVSSAGIIVDSKNPGAIGTVVDSKDVDKPLSEKQKLQRREPQPMQWQQQQKSQKKLQYTGDVGSVIRESDTFYYLTVGNDSRVTKESFELMLHRLYGEPKVNEECGIPNEMMSTGAFFGVPEIIDSVLDAVVESGDADPDNLINFLKDPDNYSNQLQSDSKKLESNVVNSRNHMFEACKCFMLRNGWQLGVEKWDGLPIKLIIDIITKDYFFVPNEFDRALFIIKLIERRIQTEFDEAVELKRVLNEDVILSQISNERLFQLFTFQDVSGMHYLHETTVQNSLNNAAALPLAIQNSKNHNNKVKFVPKDSSHSAYTYFQNTDEVFSVETPISEKLLSHPKKAKTKIPPCRMSIEFTGLERLNHGIVISSEPFFYAGSYYSVSIKREEFTSEEGARALSNFIDVMYIRQVDTMKTGSYSINNTSRLAEEIDSNVIYSKGTDCLGKPVEYLYGKPINSKTPGSGIIKGKGKKGGNNVEQYRLIPPLAYLDPRPDPVVYFMGYVVGSSTLRTASLRCRSSGVSEFYHGELVDVTGRGSDEDLKKLGSIKVSFVLGLV</sequence>
<protein>
    <submittedName>
        <fullName evidence="1">Unnamed protein product</fullName>
    </submittedName>
</protein>
<organism evidence="1 2">
    <name type="scientific">Ambrosiozyma monospora</name>
    <name type="common">Yeast</name>
    <name type="synonym">Endomycopsis monosporus</name>
    <dbReference type="NCBI Taxonomy" id="43982"/>
    <lineage>
        <taxon>Eukaryota</taxon>
        <taxon>Fungi</taxon>
        <taxon>Dikarya</taxon>
        <taxon>Ascomycota</taxon>
        <taxon>Saccharomycotina</taxon>
        <taxon>Pichiomycetes</taxon>
        <taxon>Pichiales</taxon>
        <taxon>Pichiaceae</taxon>
        <taxon>Ambrosiozyma</taxon>
    </lineage>
</organism>